<evidence type="ECO:0000259" key="3">
    <source>
        <dbReference type="Pfam" id="PF16900"/>
    </source>
</evidence>
<dbReference type="OrthoDB" id="1930718at2759"/>
<dbReference type="InterPro" id="IPR027417">
    <property type="entry name" value="P-loop_NTPase"/>
</dbReference>
<feature type="domain" description="Replication protein A OB" evidence="3">
    <location>
        <begin position="314"/>
        <end position="369"/>
    </location>
</feature>
<keyword evidence="6" id="KW-1185">Reference proteome</keyword>
<evidence type="ECO:0008006" key="7">
    <source>
        <dbReference type="Google" id="ProtNLM"/>
    </source>
</evidence>
<gene>
    <name evidence="5" type="ORF">NCGR_LOCUS35354</name>
</gene>
<dbReference type="Pfam" id="PF08646">
    <property type="entry name" value="Rep_fac-A_C"/>
    <property type="match status" value="1"/>
</dbReference>
<sequence length="639" mass="70972">MRLASSSSDPDYQKQLAEFSKWILDVGEGKIPSVAREGETEPSWIKIPTELLLLTEGDKLSCIVNAIYPELKTRYHDASYLSERAILTPTNELTDSINDHIVSQLPGSEREYLSSDSIAKSVGPNETYDLLYPVEFLNSINGNNFPQHRLVLKKGVPGPMLLRNLNQSDGLCNGTRLIIVSLGQMVIEAKIMIGNHSGQDVIIPWITLTLKNNKWPFVLQRRQYPIKVCYGMTINKSQGQTLSAVGVYLRRPVFSHVAAAKPTYKPFDAQLMIEFSEYTSIRTTQNPPNTFPAYVYKLTPFTRIIPADGLVSAYTDVLGYITKYTSLSSIVPRGKERGSILREVFIKDMSDNELRITLWGDQAINFTVEHLNTQDNPKVVVGLFVGCMPRKWFKDQPIYIERPPPSEEQGCKKKSNPQPAGGYKCTKCHGSATTPRYLLSFVARDDTAEANFFAYDDIAKQIIQKECKYVLNPLNIAAGLPQALQSVITKRFIFSVALTEDSYTSKAKRQYLVKAILDRPGRRAAPINAVSPTAAPWLLPAPAAIPVADTPDKQLLPAPATTAVYPPSTPNILQSAPPQPEALSIDGGTSSVNQISASKLFIIRFKFRQLHRHISSLHAQTPALADDPDNTPLKDLLTK</sequence>
<dbReference type="PANTHER" id="PTHR47165">
    <property type="entry name" value="OS03G0429900 PROTEIN"/>
    <property type="match status" value="1"/>
</dbReference>
<dbReference type="InterPro" id="IPR031657">
    <property type="entry name" value="REPA_OB_2"/>
</dbReference>
<dbReference type="GO" id="GO:0003677">
    <property type="term" value="F:DNA binding"/>
    <property type="evidence" value="ECO:0007669"/>
    <property type="project" value="UniProtKB-KW"/>
</dbReference>
<dbReference type="InterPro" id="IPR049163">
    <property type="entry name" value="Pif1-like_2B_dom"/>
</dbReference>
<feature type="domain" description="Replication factor A C-terminal" evidence="2">
    <location>
        <begin position="408"/>
        <end position="515"/>
    </location>
</feature>
<keyword evidence="1" id="KW-0238">DNA-binding</keyword>
<evidence type="ECO:0000313" key="6">
    <source>
        <dbReference type="Proteomes" id="UP000604825"/>
    </source>
</evidence>
<dbReference type="Pfam" id="PF21530">
    <property type="entry name" value="Pif1_2B_dom"/>
    <property type="match status" value="1"/>
</dbReference>
<dbReference type="Pfam" id="PF16900">
    <property type="entry name" value="REPA_OB_2"/>
    <property type="match status" value="1"/>
</dbReference>
<dbReference type="InterPro" id="IPR013955">
    <property type="entry name" value="Rep_factor-A_C"/>
</dbReference>
<evidence type="ECO:0000259" key="4">
    <source>
        <dbReference type="Pfam" id="PF21530"/>
    </source>
</evidence>
<dbReference type="Gene3D" id="2.40.50.140">
    <property type="entry name" value="Nucleic acid-binding proteins"/>
    <property type="match status" value="1"/>
</dbReference>
<feature type="domain" description="DNA helicase Pif1-like 2B" evidence="4">
    <location>
        <begin position="135"/>
        <end position="182"/>
    </location>
</feature>
<comment type="caution">
    <text evidence="5">The sequence shown here is derived from an EMBL/GenBank/DDBJ whole genome shotgun (WGS) entry which is preliminary data.</text>
</comment>
<dbReference type="Proteomes" id="UP000604825">
    <property type="component" value="Unassembled WGS sequence"/>
</dbReference>
<dbReference type="EMBL" id="CAJGYO010000008">
    <property type="protein sequence ID" value="CAD6251614.1"/>
    <property type="molecule type" value="Genomic_DNA"/>
</dbReference>
<dbReference type="AlphaFoldDB" id="A0A811PYN9"/>
<evidence type="ECO:0000256" key="1">
    <source>
        <dbReference type="ARBA" id="ARBA00023125"/>
    </source>
</evidence>
<evidence type="ECO:0000259" key="2">
    <source>
        <dbReference type="Pfam" id="PF08646"/>
    </source>
</evidence>
<evidence type="ECO:0000313" key="5">
    <source>
        <dbReference type="EMBL" id="CAD6251614.1"/>
    </source>
</evidence>
<dbReference type="SUPFAM" id="SSF50249">
    <property type="entry name" value="Nucleic acid-binding proteins"/>
    <property type="match status" value="2"/>
</dbReference>
<proteinExistence type="predicted"/>
<dbReference type="PANTHER" id="PTHR47165:SF3">
    <property type="entry name" value="RETROTRANSPOSON-LIKE PROTEIN"/>
    <property type="match status" value="1"/>
</dbReference>
<protein>
    <recommendedName>
        <fullName evidence="7">ATP-dependent DNA helicase</fullName>
    </recommendedName>
</protein>
<reference evidence="5" key="1">
    <citation type="submission" date="2020-10" db="EMBL/GenBank/DDBJ databases">
        <authorList>
            <person name="Han B."/>
            <person name="Lu T."/>
            <person name="Zhao Q."/>
            <person name="Huang X."/>
            <person name="Zhao Y."/>
        </authorList>
    </citation>
    <scope>NUCLEOTIDE SEQUENCE</scope>
</reference>
<dbReference type="InterPro" id="IPR012340">
    <property type="entry name" value="NA-bd_OB-fold"/>
</dbReference>
<dbReference type="SUPFAM" id="SSF52540">
    <property type="entry name" value="P-loop containing nucleoside triphosphate hydrolases"/>
    <property type="match status" value="1"/>
</dbReference>
<organism evidence="5 6">
    <name type="scientific">Miscanthus lutarioriparius</name>
    <dbReference type="NCBI Taxonomy" id="422564"/>
    <lineage>
        <taxon>Eukaryota</taxon>
        <taxon>Viridiplantae</taxon>
        <taxon>Streptophyta</taxon>
        <taxon>Embryophyta</taxon>
        <taxon>Tracheophyta</taxon>
        <taxon>Spermatophyta</taxon>
        <taxon>Magnoliopsida</taxon>
        <taxon>Liliopsida</taxon>
        <taxon>Poales</taxon>
        <taxon>Poaceae</taxon>
        <taxon>PACMAD clade</taxon>
        <taxon>Panicoideae</taxon>
        <taxon>Andropogonodae</taxon>
        <taxon>Andropogoneae</taxon>
        <taxon>Saccharinae</taxon>
        <taxon>Miscanthus</taxon>
    </lineage>
</organism>
<accession>A0A811PYN9</accession>
<name>A0A811PYN9_9POAL</name>